<accession>A0A2N5GJG4</accession>
<dbReference type="AlphaFoldDB" id="A0A2N5GJG4"/>
<proteinExistence type="predicted"/>
<comment type="caution">
    <text evidence="5">The sequence shown here is derived from an EMBL/GenBank/DDBJ whole genome shotgun (WGS) entry which is preliminary data.</text>
</comment>
<reference evidence="6 8" key="2">
    <citation type="submission" date="2017-12" db="EMBL/GenBank/DDBJ databases">
        <title>Comparative Functional Genomics of Dry Heat Resistant strains isolated from the Viking Spacecraft.</title>
        <authorList>
            <person name="Seuylemezian A."/>
            <person name="Cooper K."/>
            <person name="Vaishampayan P."/>
        </authorList>
    </citation>
    <scope>NUCLEOTIDE SEQUENCE [LARGE SCALE GENOMIC DNA]</scope>
    <source>
        <strain evidence="6 8">ATCC 29669</strain>
    </source>
</reference>
<dbReference type="Proteomes" id="UP000235114">
    <property type="component" value="Unassembled WGS sequence"/>
</dbReference>
<feature type="transmembrane region" description="Helical" evidence="3">
    <location>
        <begin position="32"/>
        <end position="49"/>
    </location>
</feature>
<keyword evidence="3" id="KW-1133">Transmembrane helix</keyword>
<organism evidence="5 7">
    <name type="scientific">Bacillus canaveralius</name>
    <dbReference type="NCBI Taxonomy" id="1403243"/>
    <lineage>
        <taxon>Bacteria</taxon>
        <taxon>Bacillati</taxon>
        <taxon>Bacillota</taxon>
        <taxon>Bacilli</taxon>
        <taxon>Bacillales</taxon>
        <taxon>Bacillaceae</taxon>
        <taxon>Bacillus</taxon>
    </lineage>
</organism>
<dbReference type="OrthoDB" id="2389763at2"/>
<dbReference type="Pfam" id="PF11611">
    <property type="entry name" value="DUF4352"/>
    <property type="match status" value="1"/>
</dbReference>
<sequence length="221" mass="24616">MDKDFITLILQKLGGLMMAEKVKVKKPFYKKWWVWLIAVIIVIAIAGGGEDTAEQASTEPADTETSSNDTAKEENKEEPKEEEKKAFGMGEEVAVESLAYTVNGVEELTEIKREYMDSLTTSGKFLIVDLTIKNSDKKARFIDSEMFRLVDADGTEFSSNTEADMYINNGDLGFFMQEINPKMDMTGKVAFEVPADATDLQLQVSSGFGWSGGKYEVINLK</sequence>
<feature type="domain" description="DUF4352" evidence="4">
    <location>
        <begin position="88"/>
        <end position="214"/>
    </location>
</feature>
<dbReference type="InterPro" id="IPR029050">
    <property type="entry name" value="Immunoprotect_excell_Ig-like"/>
</dbReference>
<evidence type="ECO:0000256" key="3">
    <source>
        <dbReference type="SAM" id="Phobius"/>
    </source>
</evidence>
<evidence type="ECO:0000256" key="2">
    <source>
        <dbReference type="SAM" id="MobiDB-lite"/>
    </source>
</evidence>
<keyword evidence="3" id="KW-0472">Membrane</keyword>
<dbReference type="Proteomes" id="UP000234951">
    <property type="component" value="Unassembled WGS sequence"/>
</dbReference>
<keyword evidence="8" id="KW-1185">Reference proteome</keyword>
<reference evidence="5 7" key="1">
    <citation type="submission" date="2017-11" db="EMBL/GenBank/DDBJ databases">
        <title>Comparitive Functional Genomics of Dry Heat Resistant strains isolated from the Viking Spacecraft.</title>
        <authorList>
            <person name="Seuylemezian A."/>
            <person name="Cooper K."/>
            <person name="Vaishampayan P."/>
        </authorList>
    </citation>
    <scope>NUCLEOTIDE SEQUENCE [LARGE SCALE GENOMIC DNA]</scope>
    <source>
        <strain evidence="5 7">M4.6</strain>
    </source>
</reference>
<keyword evidence="3" id="KW-0812">Transmembrane</keyword>
<dbReference type="EMBL" id="PGVD01000045">
    <property type="protein sequence ID" value="PLR94895.1"/>
    <property type="molecule type" value="Genomic_DNA"/>
</dbReference>
<dbReference type="Gene3D" id="2.60.40.1240">
    <property type="match status" value="1"/>
</dbReference>
<gene>
    <name evidence="5" type="ORF">CU635_15280</name>
    <name evidence="6" type="ORF">CVD25_15635</name>
</gene>
<feature type="region of interest" description="Disordered" evidence="2">
    <location>
        <begin position="53"/>
        <end position="87"/>
    </location>
</feature>
<evidence type="ECO:0000313" key="8">
    <source>
        <dbReference type="Proteomes" id="UP000235114"/>
    </source>
</evidence>
<evidence type="ECO:0000259" key="4">
    <source>
        <dbReference type="Pfam" id="PF11611"/>
    </source>
</evidence>
<feature type="compositionally biased region" description="Basic and acidic residues" evidence="2">
    <location>
        <begin position="70"/>
        <end position="86"/>
    </location>
</feature>
<name>A0A2N5GJG4_9BACI</name>
<dbReference type="EMBL" id="PGVA01000036">
    <property type="protein sequence ID" value="PLR81331.1"/>
    <property type="molecule type" value="Genomic_DNA"/>
</dbReference>
<keyword evidence="1" id="KW-0732">Signal</keyword>
<evidence type="ECO:0000313" key="6">
    <source>
        <dbReference type="EMBL" id="PLR94895.1"/>
    </source>
</evidence>
<evidence type="ECO:0000313" key="5">
    <source>
        <dbReference type="EMBL" id="PLR81331.1"/>
    </source>
</evidence>
<protein>
    <submittedName>
        <fullName evidence="5">DUF4352 domain-containing protein</fullName>
    </submittedName>
</protein>
<evidence type="ECO:0000256" key="1">
    <source>
        <dbReference type="ARBA" id="ARBA00022729"/>
    </source>
</evidence>
<feature type="compositionally biased region" description="Polar residues" evidence="2">
    <location>
        <begin position="54"/>
        <end position="69"/>
    </location>
</feature>
<evidence type="ECO:0000313" key="7">
    <source>
        <dbReference type="Proteomes" id="UP000234951"/>
    </source>
</evidence>
<dbReference type="InterPro" id="IPR029051">
    <property type="entry name" value="DUF4352"/>
</dbReference>